<dbReference type="Proteomes" id="UP000822688">
    <property type="component" value="Chromosome 1"/>
</dbReference>
<dbReference type="GO" id="GO:0004252">
    <property type="term" value="F:serine-type endopeptidase activity"/>
    <property type="evidence" value="ECO:0007669"/>
    <property type="project" value="TreeGrafter"/>
</dbReference>
<proteinExistence type="predicted"/>
<feature type="transmembrane region" description="Helical" evidence="6">
    <location>
        <begin position="50"/>
        <end position="76"/>
    </location>
</feature>
<name>A0A8T0J672_CERPU</name>
<dbReference type="EMBL" id="CM026421">
    <property type="protein sequence ID" value="KAG0590676.1"/>
    <property type="molecule type" value="Genomic_DNA"/>
</dbReference>
<feature type="transmembrane region" description="Helical" evidence="6">
    <location>
        <begin position="88"/>
        <end position="110"/>
    </location>
</feature>
<evidence type="ECO:0000313" key="8">
    <source>
        <dbReference type="Proteomes" id="UP000822688"/>
    </source>
</evidence>
<keyword evidence="2 6" id="KW-0812">Transmembrane</keyword>
<sequence length="341" mass="38488">MNAGVSGFKNAIVTKGIVVTCGFVSLVLAARRDGNQCSLSYQKVVQRLELWRLVMAPLVFPSLPELLFGLYLLYFFRVFERQVGSTKYMFFVIFTTAITTFLEIVFLFILKGTESGTFLDGPFGHCSCYGDGPRVFGTGGIWRLYPTSLICWFSGDLSSISNIRLHSGPFGLIFSCFVLFFFDIPASTRVKLLGAEVSEKSFVYFVGLQLLLWSWMQSFIPGLCGVISGLLYRYDVAGIQEIGFLPGAFRQMTWRMAPFFSGISPEMASRMNFSRTTETESRDDDHHEVNLQNRYSRHGWNAERCQCRCIDCTSHRRKGVEASGSGSQSKRRNHSAYPMPE</sequence>
<evidence type="ECO:0000256" key="6">
    <source>
        <dbReference type="SAM" id="Phobius"/>
    </source>
</evidence>
<keyword evidence="4 6" id="KW-0472">Membrane</keyword>
<dbReference type="Gene3D" id="1.20.1540.10">
    <property type="entry name" value="Rhomboid-like"/>
    <property type="match status" value="1"/>
</dbReference>
<dbReference type="PANTHER" id="PTHR43066">
    <property type="entry name" value="RHOMBOID-RELATED PROTEIN"/>
    <property type="match status" value="1"/>
</dbReference>
<dbReference type="InterPro" id="IPR035952">
    <property type="entry name" value="Rhomboid-like_sf"/>
</dbReference>
<protein>
    <recommendedName>
        <fullName evidence="9">Peptidase S54 rhomboid domain-containing protein</fullName>
    </recommendedName>
</protein>
<dbReference type="PANTHER" id="PTHR43066:SF21">
    <property type="entry name" value="UBIQUITIN-ASSOCIATED DOMAIN-CONTAINING PROTEIN 2"/>
    <property type="match status" value="1"/>
</dbReference>
<evidence type="ECO:0000256" key="5">
    <source>
        <dbReference type="SAM" id="MobiDB-lite"/>
    </source>
</evidence>
<accession>A0A8T0J672</accession>
<dbReference type="GO" id="GO:0016020">
    <property type="term" value="C:membrane"/>
    <property type="evidence" value="ECO:0007669"/>
    <property type="project" value="UniProtKB-SubCell"/>
</dbReference>
<evidence type="ECO:0000256" key="2">
    <source>
        <dbReference type="ARBA" id="ARBA00022692"/>
    </source>
</evidence>
<gene>
    <name evidence="7" type="ORF">KC19_1G118500</name>
</gene>
<keyword evidence="8" id="KW-1185">Reference proteome</keyword>
<feature type="transmembrane region" description="Helical" evidence="6">
    <location>
        <begin position="163"/>
        <end position="182"/>
    </location>
</feature>
<keyword evidence="3 6" id="KW-1133">Transmembrane helix</keyword>
<evidence type="ECO:0000313" key="7">
    <source>
        <dbReference type="EMBL" id="KAG0590676.1"/>
    </source>
</evidence>
<feature type="transmembrane region" description="Helical" evidence="6">
    <location>
        <begin position="12"/>
        <end position="30"/>
    </location>
</feature>
<dbReference type="SUPFAM" id="SSF144091">
    <property type="entry name" value="Rhomboid-like"/>
    <property type="match status" value="1"/>
</dbReference>
<evidence type="ECO:0000256" key="3">
    <source>
        <dbReference type="ARBA" id="ARBA00022989"/>
    </source>
</evidence>
<comment type="caution">
    <text evidence="7">The sequence shown here is derived from an EMBL/GenBank/DDBJ whole genome shotgun (WGS) entry which is preliminary data.</text>
</comment>
<organism evidence="7 8">
    <name type="scientific">Ceratodon purpureus</name>
    <name type="common">Fire moss</name>
    <name type="synonym">Dicranum purpureum</name>
    <dbReference type="NCBI Taxonomy" id="3225"/>
    <lineage>
        <taxon>Eukaryota</taxon>
        <taxon>Viridiplantae</taxon>
        <taxon>Streptophyta</taxon>
        <taxon>Embryophyta</taxon>
        <taxon>Bryophyta</taxon>
        <taxon>Bryophytina</taxon>
        <taxon>Bryopsida</taxon>
        <taxon>Dicranidae</taxon>
        <taxon>Pseudoditrichales</taxon>
        <taxon>Ditrichaceae</taxon>
        <taxon>Ceratodon</taxon>
    </lineage>
</organism>
<reference evidence="7" key="1">
    <citation type="submission" date="2020-06" db="EMBL/GenBank/DDBJ databases">
        <title>WGS assembly of Ceratodon purpureus strain R40.</title>
        <authorList>
            <person name="Carey S.B."/>
            <person name="Jenkins J."/>
            <person name="Shu S."/>
            <person name="Lovell J.T."/>
            <person name="Sreedasyam A."/>
            <person name="Maumus F."/>
            <person name="Tiley G.P."/>
            <person name="Fernandez-Pozo N."/>
            <person name="Barry K."/>
            <person name="Chen C."/>
            <person name="Wang M."/>
            <person name="Lipzen A."/>
            <person name="Daum C."/>
            <person name="Saski C.A."/>
            <person name="Payton A.C."/>
            <person name="Mcbreen J.C."/>
            <person name="Conrad R.E."/>
            <person name="Kollar L.M."/>
            <person name="Olsson S."/>
            <person name="Huttunen S."/>
            <person name="Landis J.B."/>
            <person name="Wickett N.J."/>
            <person name="Johnson M.G."/>
            <person name="Rensing S.A."/>
            <person name="Grimwood J."/>
            <person name="Schmutz J."/>
            <person name="Mcdaniel S.F."/>
        </authorList>
    </citation>
    <scope>NUCLEOTIDE SEQUENCE</scope>
    <source>
        <strain evidence="7">R40</strain>
    </source>
</reference>
<comment type="subcellular location">
    <subcellularLocation>
        <location evidence="1">Membrane</location>
        <topology evidence="1">Multi-pass membrane protein</topology>
    </subcellularLocation>
</comment>
<evidence type="ECO:0008006" key="9">
    <source>
        <dbReference type="Google" id="ProtNLM"/>
    </source>
</evidence>
<dbReference type="AlphaFoldDB" id="A0A8T0J672"/>
<feature type="transmembrane region" description="Helical" evidence="6">
    <location>
        <begin position="202"/>
        <end position="232"/>
    </location>
</feature>
<evidence type="ECO:0000256" key="4">
    <source>
        <dbReference type="ARBA" id="ARBA00023136"/>
    </source>
</evidence>
<feature type="region of interest" description="Disordered" evidence="5">
    <location>
        <begin position="318"/>
        <end position="341"/>
    </location>
</feature>
<evidence type="ECO:0000256" key="1">
    <source>
        <dbReference type="ARBA" id="ARBA00004141"/>
    </source>
</evidence>